<dbReference type="EMBL" id="BAABME010039108">
    <property type="protein sequence ID" value="GAA0167942.1"/>
    <property type="molecule type" value="Genomic_DNA"/>
</dbReference>
<dbReference type="AlphaFoldDB" id="A0AAV3QYL3"/>
<proteinExistence type="predicted"/>
<reference evidence="1 2" key="1">
    <citation type="submission" date="2024-01" db="EMBL/GenBank/DDBJ databases">
        <title>The complete chloroplast genome sequence of Lithospermum erythrorhizon: insights into the phylogenetic relationship among Boraginaceae species and the maternal lineages of purple gromwells.</title>
        <authorList>
            <person name="Okada T."/>
            <person name="Watanabe K."/>
        </authorList>
    </citation>
    <scope>NUCLEOTIDE SEQUENCE [LARGE SCALE GENOMIC DNA]</scope>
</reference>
<name>A0AAV3QYL3_LITER</name>
<keyword evidence="2" id="KW-1185">Reference proteome</keyword>
<gene>
    <name evidence="1" type="ORF">LIER_43802</name>
</gene>
<dbReference type="Proteomes" id="UP001454036">
    <property type="component" value="Unassembled WGS sequence"/>
</dbReference>
<evidence type="ECO:0000313" key="1">
    <source>
        <dbReference type="EMBL" id="GAA0167942.1"/>
    </source>
</evidence>
<organism evidence="1 2">
    <name type="scientific">Lithospermum erythrorhizon</name>
    <name type="common">Purple gromwell</name>
    <name type="synonym">Lithospermum officinale var. erythrorhizon</name>
    <dbReference type="NCBI Taxonomy" id="34254"/>
    <lineage>
        <taxon>Eukaryota</taxon>
        <taxon>Viridiplantae</taxon>
        <taxon>Streptophyta</taxon>
        <taxon>Embryophyta</taxon>
        <taxon>Tracheophyta</taxon>
        <taxon>Spermatophyta</taxon>
        <taxon>Magnoliopsida</taxon>
        <taxon>eudicotyledons</taxon>
        <taxon>Gunneridae</taxon>
        <taxon>Pentapetalae</taxon>
        <taxon>asterids</taxon>
        <taxon>lamiids</taxon>
        <taxon>Boraginales</taxon>
        <taxon>Boraginaceae</taxon>
        <taxon>Boraginoideae</taxon>
        <taxon>Lithospermeae</taxon>
        <taxon>Lithospermum</taxon>
    </lineage>
</organism>
<protein>
    <submittedName>
        <fullName evidence="1">Uncharacterized protein</fullName>
    </submittedName>
</protein>
<accession>A0AAV3QYL3</accession>
<evidence type="ECO:0000313" key="2">
    <source>
        <dbReference type="Proteomes" id="UP001454036"/>
    </source>
</evidence>
<sequence length="125" mass="12653">MGITGLLNGNLGLGGLDLLGQGLDWLDRLKGLQNGLDSGLHHGLGDGWIKEARPDGRADADGRAVAWTGAAGPRAGSVGPGRADACAGRAGCPRAGRAEACAGRAGCPRVGRAKWTELWAGSWAE</sequence>
<comment type="caution">
    <text evidence="1">The sequence shown here is derived from an EMBL/GenBank/DDBJ whole genome shotgun (WGS) entry which is preliminary data.</text>
</comment>